<keyword evidence="2" id="KW-0378">Hydrolase</keyword>
<dbReference type="Gene3D" id="3.40.390.10">
    <property type="entry name" value="Collagenase (Catalytic Domain)"/>
    <property type="match status" value="1"/>
</dbReference>
<sequence>MVLSPNTVIKLKCSTSIHPISIDLADQAYNFRKQYGNMGTPYDYTSVMHYTRTVFTTEYGKATLTPIPDPDVPIGQIQGLSPTDILRIKKLYECCEYTLHSALLFSLTALGTACKTPEYNMVTTPE</sequence>
<dbReference type="GO" id="GO:0006508">
    <property type="term" value="P:proteolysis"/>
    <property type="evidence" value="ECO:0007669"/>
    <property type="project" value="UniProtKB-KW"/>
</dbReference>
<accession>A0AAV6GXC8</accession>
<protein>
    <recommendedName>
        <fullName evidence="2">Metalloendopeptidase</fullName>
        <ecNumber evidence="2">3.4.24.-</ecNumber>
    </recommendedName>
</protein>
<dbReference type="EC" id="3.4.24.-" evidence="2"/>
<keyword evidence="2" id="KW-0645">Protease</keyword>
<organism evidence="4 5">
    <name type="scientific">Alosa alosa</name>
    <name type="common">allis shad</name>
    <dbReference type="NCBI Taxonomy" id="278164"/>
    <lineage>
        <taxon>Eukaryota</taxon>
        <taxon>Metazoa</taxon>
        <taxon>Chordata</taxon>
        <taxon>Craniata</taxon>
        <taxon>Vertebrata</taxon>
        <taxon>Euteleostomi</taxon>
        <taxon>Actinopterygii</taxon>
        <taxon>Neopterygii</taxon>
        <taxon>Teleostei</taxon>
        <taxon>Clupei</taxon>
        <taxon>Clupeiformes</taxon>
        <taxon>Clupeoidei</taxon>
        <taxon>Clupeidae</taxon>
        <taxon>Alosa</taxon>
    </lineage>
</organism>
<proteinExistence type="predicted"/>
<name>A0AAV6GXC8_9TELE</name>
<keyword evidence="2" id="KW-0482">Metalloprotease</keyword>
<keyword evidence="2" id="KW-0479">Metal-binding</keyword>
<dbReference type="Proteomes" id="UP000823561">
    <property type="component" value="Chromosome 7"/>
</dbReference>
<comment type="caution">
    <text evidence="1">Lacks conserved residue(s) required for the propagation of feature annotation.</text>
</comment>
<gene>
    <name evidence="4" type="ORF">AALO_G00099220</name>
</gene>
<evidence type="ECO:0000313" key="5">
    <source>
        <dbReference type="Proteomes" id="UP000823561"/>
    </source>
</evidence>
<comment type="caution">
    <text evidence="4">The sequence shown here is derived from an EMBL/GenBank/DDBJ whole genome shotgun (WGS) entry which is preliminary data.</text>
</comment>
<dbReference type="EMBL" id="JADWDJ010000007">
    <property type="protein sequence ID" value="KAG5278461.1"/>
    <property type="molecule type" value="Genomic_DNA"/>
</dbReference>
<dbReference type="InterPro" id="IPR024079">
    <property type="entry name" value="MetalloPept_cat_dom_sf"/>
</dbReference>
<evidence type="ECO:0000259" key="3">
    <source>
        <dbReference type="PROSITE" id="PS51864"/>
    </source>
</evidence>
<dbReference type="GO" id="GO:0046872">
    <property type="term" value="F:metal ion binding"/>
    <property type="evidence" value="ECO:0007669"/>
    <property type="project" value="UniProtKB-KW"/>
</dbReference>
<feature type="domain" description="Peptidase M12A" evidence="3">
    <location>
        <begin position="1"/>
        <end position="96"/>
    </location>
</feature>
<keyword evidence="5" id="KW-1185">Reference proteome</keyword>
<dbReference type="Pfam" id="PF01400">
    <property type="entry name" value="Astacin"/>
    <property type="match status" value="1"/>
</dbReference>
<dbReference type="PROSITE" id="PS51864">
    <property type="entry name" value="ASTACIN"/>
    <property type="match status" value="1"/>
</dbReference>
<dbReference type="AlphaFoldDB" id="A0AAV6GXC8"/>
<evidence type="ECO:0000256" key="1">
    <source>
        <dbReference type="PROSITE-ProRule" id="PRU01211"/>
    </source>
</evidence>
<keyword evidence="2" id="KW-0862">Zinc</keyword>
<evidence type="ECO:0000256" key="2">
    <source>
        <dbReference type="RuleBase" id="RU361183"/>
    </source>
</evidence>
<comment type="cofactor">
    <cofactor evidence="2">
        <name>Zn(2+)</name>
        <dbReference type="ChEBI" id="CHEBI:29105"/>
    </cofactor>
    <text evidence="2">Binds 1 zinc ion per subunit.</text>
</comment>
<dbReference type="PRINTS" id="PR00480">
    <property type="entry name" value="ASTACIN"/>
</dbReference>
<evidence type="ECO:0000313" key="4">
    <source>
        <dbReference type="EMBL" id="KAG5278461.1"/>
    </source>
</evidence>
<dbReference type="SUPFAM" id="SSF55486">
    <property type="entry name" value="Metalloproteases ('zincins'), catalytic domain"/>
    <property type="match status" value="1"/>
</dbReference>
<dbReference type="PANTHER" id="PTHR10127:SF839">
    <property type="entry name" value="HATCHING ENZYME 1.2-RELATED"/>
    <property type="match status" value="1"/>
</dbReference>
<dbReference type="InterPro" id="IPR001506">
    <property type="entry name" value="Peptidase_M12A"/>
</dbReference>
<dbReference type="PANTHER" id="PTHR10127">
    <property type="entry name" value="DISCOIDIN, CUB, EGF, LAMININ , AND ZINC METALLOPROTEASE DOMAIN CONTAINING"/>
    <property type="match status" value="1"/>
</dbReference>
<dbReference type="GO" id="GO:0004222">
    <property type="term" value="F:metalloendopeptidase activity"/>
    <property type="evidence" value="ECO:0007669"/>
    <property type="project" value="UniProtKB-UniRule"/>
</dbReference>
<reference evidence="4" key="1">
    <citation type="submission" date="2020-10" db="EMBL/GenBank/DDBJ databases">
        <title>Chromosome-scale genome assembly of the Allis shad, Alosa alosa.</title>
        <authorList>
            <person name="Margot Z."/>
            <person name="Christophe K."/>
            <person name="Cabau C."/>
            <person name="Louis A."/>
            <person name="Berthelot C."/>
            <person name="Parey E."/>
            <person name="Roest Crollius H."/>
            <person name="Montfort J."/>
            <person name="Robinson-Rechavi M."/>
            <person name="Bucao C."/>
            <person name="Bouchez O."/>
            <person name="Gislard M."/>
            <person name="Lluch J."/>
            <person name="Milhes M."/>
            <person name="Lampietro C."/>
            <person name="Lopez Roques C."/>
            <person name="Donnadieu C."/>
            <person name="Braasch I."/>
            <person name="Desvignes T."/>
            <person name="Postlethwait J."/>
            <person name="Bobe J."/>
            <person name="Guiguen Y."/>
        </authorList>
    </citation>
    <scope>NUCLEOTIDE SEQUENCE</scope>
    <source>
        <strain evidence="4">M-15738</strain>
        <tissue evidence="4">Blood</tissue>
    </source>
</reference>